<comment type="pathway">
    <text evidence="1">Protein modification; protein lipoylation via exogenous pathway; protein N(6)-(lipoyl)lysine from lipoate: step 2/2.</text>
</comment>
<keyword evidence="5" id="KW-0547">Nucleotide-binding</keyword>
<dbReference type="UniPathway" id="UPA00537">
    <property type="reaction ID" value="UER00594"/>
</dbReference>
<evidence type="ECO:0000313" key="10">
    <source>
        <dbReference type="Proteomes" id="UP000198625"/>
    </source>
</evidence>
<evidence type="ECO:0000256" key="3">
    <source>
        <dbReference type="ARBA" id="ARBA00012367"/>
    </source>
</evidence>
<dbReference type="Gene3D" id="3.30.930.10">
    <property type="entry name" value="Bira Bifunctional Protein, Domain 2"/>
    <property type="match status" value="1"/>
</dbReference>
<dbReference type="RefSeq" id="WP_244270535.1">
    <property type="nucleotide sequence ID" value="NZ_FNQE01000030.1"/>
</dbReference>
<organism evidence="9 10">
    <name type="scientific">Proteiniborus ethanoligenes</name>
    <dbReference type="NCBI Taxonomy" id="415015"/>
    <lineage>
        <taxon>Bacteria</taxon>
        <taxon>Bacillati</taxon>
        <taxon>Bacillota</taxon>
        <taxon>Clostridia</taxon>
        <taxon>Eubacteriales</taxon>
        <taxon>Proteiniborus</taxon>
    </lineage>
</organism>
<dbReference type="GO" id="GO:0005737">
    <property type="term" value="C:cytoplasm"/>
    <property type="evidence" value="ECO:0007669"/>
    <property type="project" value="TreeGrafter"/>
</dbReference>
<dbReference type="PROSITE" id="PS51733">
    <property type="entry name" value="BPL_LPL_CATALYTIC"/>
    <property type="match status" value="1"/>
</dbReference>
<dbReference type="NCBIfam" id="TIGR00545">
    <property type="entry name" value="lipoyltrans"/>
    <property type="match status" value="1"/>
</dbReference>
<dbReference type="Pfam" id="PF21948">
    <property type="entry name" value="LplA-B_cat"/>
    <property type="match status" value="1"/>
</dbReference>
<dbReference type="EMBL" id="FNQE01000030">
    <property type="protein sequence ID" value="SDZ27964.1"/>
    <property type="molecule type" value="Genomic_DNA"/>
</dbReference>
<dbReference type="Proteomes" id="UP000198625">
    <property type="component" value="Unassembled WGS sequence"/>
</dbReference>
<dbReference type="InterPro" id="IPR045864">
    <property type="entry name" value="aa-tRNA-synth_II/BPL/LPL"/>
</dbReference>
<dbReference type="PANTHER" id="PTHR12561:SF3">
    <property type="entry name" value="LIPOYLTRANSFERASE 1, MITOCHONDRIAL"/>
    <property type="match status" value="1"/>
</dbReference>
<accession>A0A1H3RQC4</accession>
<evidence type="ECO:0000256" key="5">
    <source>
        <dbReference type="ARBA" id="ARBA00022741"/>
    </source>
</evidence>
<feature type="domain" description="BPL/LPL catalytic" evidence="8">
    <location>
        <begin position="37"/>
        <end position="224"/>
    </location>
</feature>
<comment type="catalytic activity">
    <reaction evidence="7">
        <text>L-lysyl-[lipoyl-carrier protein] + (R)-lipoate + ATP = N(6)-[(R)-lipoyl]-L-lysyl-[lipoyl-carrier protein] + AMP + diphosphate + H(+)</text>
        <dbReference type="Rhea" id="RHEA:49288"/>
        <dbReference type="Rhea" id="RHEA-COMP:10500"/>
        <dbReference type="Rhea" id="RHEA-COMP:10502"/>
        <dbReference type="ChEBI" id="CHEBI:15378"/>
        <dbReference type="ChEBI" id="CHEBI:29969"/>
        <dbReference type="ChEBI" id="CHEBI:30616"/>
        <dbReference type="ChEBI" id="CHEBI:33019"/>
        <dbReference type="ChEBI" id="CHEBI:83088"/>
        <dbReference type="ChEBI" id="CHEBI:83099"/>
        <dbReference type="ChEBI" id="CHEBI:456215"/>
        <dbReference type="EC" id="6.3.1.20"/>
    </reaction>
</comment>
<dbReference type="InterPro" id="IPR004143">
    <property type="entry name" value="BPL_LPL_catalytic"/>
</dbReference>
<dbReference type="PANTHER" id="PTHR12561">
    <property type="entry name" value="LIPOATE-PROTEIN LIGASE"/>
    <property type="match status" value="1"/>
</dbReference>
<dbReference type="GO" id="GO:0016979">
    <property type="term" value="F:lipoate-protein ligase activity"/>
    <property type="evidence" value="ECO:0007669"/>
    <property type="project" value="UniProtKB-EC"/>
</dbReference>
<evidence type="ECO:0000256" key="6">
    <source>
        <dbReference type="ARBA" id="ARBA00022840"/>
    </source>
</evidence>
<comment type="pathway">
    <text evidence="2">Protein modification; protein lipoylation via exogenous pathway; protein N(6)-(lipoyl)lysine from lipoate: step 1/2.</text>
</comment>
<dbReference type="GO" id="GO:0009249">
    <property type="term" value="P:protein lipoylation"/>
    <property type="evidence" value="ECO:0007669"/>
    <property type="project" value="InterPro"/>
</dbReference>
<dbReference type="GO" id="GO:0017118">
    <property type="term" value="F:lipoyltransferase activity"/>
    <property type="evidence" value="ECO:0007669"/>
    <property type="project" value="TreeGrafter"/>
</dbReference>
<dbReference type="Gene3D" id="3.30.390.50">
    <property type="entry name" value="CO dehydrogenase flavoprotein, C-terminal domain"/>
    <property type="match status" value="1"/>
</dbReference>
<gene>
    <name evidence="9" type="ORF">SAMN05660462_02508</name>
</gene>
<dbReference type="SUPFAM" id="SSF55681">
    <property type="entry name" value="Class II aaRS and biotin synthetases"/>
    <property type="match status" value="1"/>
</dbReference>
<evidence type="ECO:0000256" key="7">
    <source>
        <dbReference type="ARBA" id="ARBA00048037"/>
    </source>
</evidence>
<dbReference type="GO" id="GO:0005524">
    <property type="term" value="F:ATP binding"/>
    <property type="evidence" value="ECO:0007669"/>
    <property type="project" value="UniProtKB-KW"/>
</dbReference>
<proteinExistence type="predicted"/>
<dbReference type="InterPro" id="IPR004562">
    <property type="entry name" value="LipoylTrfase_LipoateP_Ligase"/>
</dbReference>
<name>A0A1H3RQC4_9FIRM</name>
<sequence length="342" mass="39355">MKSIYEKDVKILINIKNECNNPYFNLALEEYALKHLILEDDIIILWINEPTVVIGRNQNTIEEINSKFIKDNNINVVRRMSGGGAVFHDHGNLNFTFITSSQGDSANNFRKFTKPVIDALNMLGVNAEFSGRNDITVDGKKISGNAQYYYKDKMLHHGTILFHTNLDILKDVLNVKLDKIESKGIKSVRSRVGNIYDYLPQKMSVEEFKETLLKFMLGTDNIENKEYKLTEEDLAVINKMKDEKYSTWEWIYGESPDFDLQKSKRYAGGGLDIRLNVHNGTIKECKIFGDFFGKEDLSELEQLLGGISFREDSVRTLLNSISFGEYFYGISIDDFIDCMFFE</sequence>
<keyword evidence="10" id="KW-1185">Reference proteome</keyword>
<evidence type="ECO:0000256" key="1">
    <source>
        <dbReference type="ARBA" id="ARBA00005085"/>
    </source>
</evidence>
<dbReference type="Pfam" id="PF10437">
    <property type="entry name" value="Lip_prot_lig_C"/>
    <property type="match status" value="1"/>
</dbReference>
<keyword evidence="4 9" id="KW-0436">Ligase</keyword>
<protein>
    <recommendedName>
        <fullName evidence="3">lipoate--protein ligase</fullName>
        <ecNumber evidence="3">6.3.1.20</ecNumber>
    </recommendedName>
</protein>
<evidence type="ECO:0000259" key="8">
    <source>
        <dbReference type="PROSITE" id="PS51733"/>
    </source>
</evidence>
<evidence type="ECO:0000256" key="2">
    <source>
        <dbReference type="ARBA" id="ARBA00005124"/>
    </source>
</evidence>
<dbReference type="CDD" id="cd16443">
    <property type="entry name" value="LplA"/>
    <property type="match status" value="1"/>
</dbReference>
<dbReference type="AlphaFoldDB" id="A0A1H3RQC4"/>
<keyword evidence="6" id="KW-0067">ATP-binding</keyword>
<dbReference type="SUPFAM" id="SSF82649">
    <property type="entry name" value="SufE/NifU"/>
    <property type="match status" value="1"/>
</dbReference>
<dbReference type="InterPro" id="IPR019491">
    <property type="entry name" value="Lipoate_protein_ligase_C"/>
</dbReference>
<dbReference type="STRING" id="415015.SAMN05660462_02508"/>
<evidence type="ECO:0000256" key="4">
    <source>
        <dbReference type="ARBA" id="ARBA00022598"/>
    </source>
</evidence>
<reference evidence="10" key="1">
    <citation type="submission" date="2016-10" db="EMBL/GenBank/DDBJ databases">
        <authorList>
            <person name="Varghese N."/>
            <person name="Submissions S."/>
        </authorList>
    </citation>
    <scope>NUCLEOTIDE SEQUENCE [LARGE SCALE GENOMIC DNA]</scope>
    <source>
        <strain evidence="10">DSM 21650</strain>
    </source>
</reference>
<dbReference type="FunFam" id="3.30.930.10:FF:000072">
    <property type="entry name" value="Lipoate--protein ligase"/>
    <property type="match status" value="1"/>
</dbReference>
<dbReference type="EC" id="6.3.1.20" evidence="3"/>
<evidence type="ECO:0000313" key="9">
    <source>
        <dbReference type="EMBL" id="SDZ27964.1"/>
    </source>
</evidence>